<keyword evidence="3" id="KW-0808">Transferase</keyword>
<dbReference type="AlphaFoldDB" id="A0A388M6I5"/>
<comment type="caution">
    <text evidence="6">The sequence shown here is derived from an EMBL/GenBank/DDBJ whole genome shotgun (WGS) entry which is preliminary data.</text>
</comment>
<keyword evidence="5" id="KW-0812">Transmembrane</keyword>
<dbReference type="Proteomes" id="UP000265515">
    <property type="component" value="Unassembled WGS sequence"/>
</dbReference>
<dbReference type="PANTHER" id="PTHR31311:SF44">
    <property type="entry name" value="GLYCOSYLTRANSFERASE 2-RELATED"/>
    <property type="match status" value="1"/>
</dbReference>
<protein>
    <submittedName>
        <fullName evidence="6">Uncharacterized protein</fullName>
    </submittedName>
</protein>
<name>A0A388M6I5_CHABU</name>
<evidence type="ECO:0000256" key="2">
    <source>
        <dbReference type="ARBA" id="ARBA00022676"/>
    </source>
</evidence>
<sequence>MGRRRLSEQDSTWTFAACARWHLRRRPAPSRTCMAVAVAAVMLLSVSTCCVSAGAGSAKERSTSSSRGSDGTTAESDGLHLKAEEPYSEEDKTIRRPESCLSPNVRQMNIEYGEALLREIPCGAVYMGLLDKDVAFQDGSISSLRNFSPLLVYSREDSGSGYLVHRWTQRRTCTLPQALASFFSGVKGIKKEPRALLASSARSVSIMHGGVEVTRRLLMNKLRLVEHRRNVDVVFSVEPVGRRFDHWSDAGLILRLLEGQQANTTSGGKDRYDWLIWINNGVLVLDLDLDLLLHEYDEGPHDLVVVGKEDQVFSDRGEKVNATALSARIMFLRTTPWSLELLRTLLDLGDNDWEKKTYETVASRLTGMHSMLSFDSVLLYLLNADVAPYRWRSKVKLVECPGRMSGSFQKRQQLAESMGVMLIPCQPYSPLALWISVAVSSLKENLEDQLAITSNASPISVGFMISSCTELFFFFPTPLGNRQSGSGSHDRLNHQHLQVFRPLTRWLNRCVTWVHVHLRQSLSRGGLRPPGGGVLVVLTKDRTMVCW</sequence>
<keyword evidence="5" id="KW-0472">Membrane</keyword>
<feature type="compositionally biased region" description="Low complexity" evidence="4">
    <location>
        <begin position="63"/>
        <end position="74"/>
    </location>
</feature>
<reference evidence="6 7" key="1">
    <citation type="journal article" date="2018" name="Cell">
        <title>The Chara Genome: Secondary Complexity and Implications for Plant Terrestrialization.</title>
        <authorList>
            <person name="Nishiyama T."/>
            <person name="Sakayama H."/>
            <person name="Vries J.D."/>
            <person name="Buschmann H."/>
            <person name="Saint-Marcoux D."/>
            <person name="Ullrich K.K."/>
            <person name="Haas F.B."/>
            <person name="Vanderstraeten L."/>
            <person name="Becker D."/>
            <person name="Lang D."/>
            <person name="Vosolsobe S."/>
            <person name="Rombauts S."/>
            <person name="Wilhelmsson P.K.I."/>
            <person name="Janitza P."/>
            <person name="Kern R."/>
            <person name="Heyl A."/>
            <person name="Rumpler F."/>
            <person name="Villalobos L.I.A.C."/>
            <person name="Clay J.M."/>
            <person name="Skokan R."/>
            <person name="Toyoda A."/>
            <person name="Suzuki Y."/>
            <person name="Kagoshima H."/>
            <person name="Schijlen E."/>
            <person name="Tajeshwar N."/>
            <person name="Catarino B."/>
            <person name="Hetherington A.J."/>
            <person name="Saltykova A."/>
            <person name="Bonnot C."/>
            <person name="Breuninger H."/>
            <person name="Symeonidi A."/>
            <person name="Radhakrishnan G.V."/>
            <person name="Van Nieuwerburgh F."/>
            <person name="Deforce D."/>
            <person name="Chang C."/>
            <person name="Karol K.G."/>
            <person name="Hedrich R."/>
            <person name="Ulvskov P."/>
            <person name="Glockner G."/>
            <person name="Delwiche C.F."/>
            <person name="Petrasek J."/>
            <person name="Van de Peer Y."/>
            <person name="Friml J."/>
            <person name="Beilby M."/>
            <person name="Dolan L."/>
            <person name="Kohara Y."/>
            <person name="Sugano S."/>
            <person name="Fujiyama A."/>
            <person name="Delaux P.-M."/>
            <person name="Quint M."/>
            <person name="TheiBen G."/>
            <person name="Hagemann M."/>
            <person name="Harholt J."/>
            <person name="Dunand C."/>
            <person name="Zachgo S."/>
            <person name="Langdale J."/>
            <person name="Maumus F."/>
            <person name="Straeten D.V.D."/>
            <person name="Gould S.B."/>
            <person name="Rensing S.A."/>
        </authorList>
    </citation>
    <scope>NUCLEOTIDE SEQUENCE [LARGE SCALE GENOMIC DNA]</scope>
    <source>
        <strain evidence="6 7">S276</strain>
    </source>
</reference>
<dbReference type="EMBL" id="BFEA01000785">
    <property type="protein sequence ID" value="GBG90082.1"/>
    <property type="molecule type" value="Genomic_DNA"/>
</dbReference>
<accession>A0A388M6I5</accession>
<proteinExistence type="predicted"/>
<evidence type="ECO:0000256" key="3">
    <source>
        <dbReference type="ARBA" id="ARBA00022679"/>
    </source>
</evidence>
<gene>
    <name evidence="6" type="ORF">CBR_g50175</name>
</gene>
<organism evidence="6 7">
    <name type="scientific">Chara braunii</name>
    <name type="common">Braun's stonewort</name>
    <dbReference type="NCBI Taxonomy" id="69332"/>
    <lineage>
        <taxon>Eukaryota</taxon>
        <taxon>Viridiplantae</taxon>
        <taxon>Streptophyta</taxon>
        <taxon>Charophyceae</taxon>
        <taxon>Charales</taxon>
        <taxon>Characeae</taxon>
        <taxon>Chara</taxon>
    </lineage>
</organism>
<keyword evidence="5" id="KW-1133">Transmembrane helix</keyword>
<dbReference type="GO" id="GO:0016757">
    <property type="term" value="F:glycosyltransferase activity"/>
    <property type="evidence" value="ECO:0007669"/>
    <property type="project" value="UniProtKB-KW"/>
</dbReference>
<dbReference type="Gramene" id="GBG90082">
    <property type="protein sequence ID" value="GBG90082"/>
    <property type="gene ID" value="CBR_g50175"/>
</dbReference>
<evidence type="ECO:0000256" key="5">
    <source>
        <dbReference type="SAM" id="Phobius"/>
    </source>
</evidence>
<evidence type="ECO:0000313" key="7">
    <source>
        <dbReference type="Proteomes" id="UP000265515"/>
    </source>
</evidence>
<evidence type="ECO:0000256" key="4">
    <source>
        <dbReference type="SAM" id="MobiDB-lite"/>
    </source>
</evidence>
<feature type="compositionally biased region" description="Basic and acidic residues" evidence="4">
    <location>
        <begin position="77"/>
        <end position="95"/>
    </location>
</feature>
<comment type="subcellular location">
    <subcellularLocation>
        <location evidence="1">Golgi apparatus membrane</location>
        <topology evidence="1">Single-pass type II membrane protein</topology>
    </subcellularLocation>
</comment>
<dbReference type="GO" id="GO:0000139">
    <property type="term" value="C:Golgi membrane"/>
    <property type="evidence" value="ECO:0007669"/>
    <property type="project" value="UniProtKB-SubCell"/>
</dbReference>
<dbReference type="InterPro" id="IPR008630">
    <property type="entry name" value="Glyco_trans_34"/>
</dbReference>
<evidence type="ECO:0000256" key="1">
    <source>
        <dbReference type="ARBA" id="ARBA00004323"/>
    </source>
</evidence>
<feature type="region of interest" description="Disordered" evidence="4">
    <location>
        <begin position="58"/>
        <end position="95"/>
    </location>
</feature>
<keyword evidence="7" id="KW-1185">Reference proteome</keyword>
<keyword evidence="2" id="KW-0328">Glycosyltransferase</keyword>
<feature type="transmembrane region" description="Helical" evidence="5">
    <location>
        <begin position="33"/>
        <end position="55"/>
    </location>
</feature>
<dbReference type="PANTHER" id="PTHR31311">
    <property type="entry name" value="XYLOGLUCAN 6-XYLOSYLTRANSFERASE 5-RELATED-RELATED"/>
    <property type="match status" value="1"/>
</dbReference>
<evidence type="ECO:0000313" key="6">
    <source>
        <dbReference type="EMBL" id="GBG90082.1"/>
    </source>
</evidence>